<evidence type="ECO:0000313" key="2">
    <source>
        <dbReference type="EMBL" id="RMJ13578.1"/>
    </source>
</evidence>
<keyword evidence="3" id="KW-1185">Reference proteome</keyword>
<protein>
    <submittedName>
        <fullName evidence="2">Uncharacterized protein</fullName>
    </submittedName>
</protein>
<sequence length="344" mass="39537">MGLTPIRIRGKRKALSGSKPSKLRPNPPMDDNEPSPKKMKRSLSNVIASRPLRGRPTLQSLPTEVLEIIFLYSGSLSLPRSSSIIGAKLSGRATLLRHFMWTFHDTWIDWFGIPVDCNTPRENVGGDPRLQSEVFELPWVKIDFILQAQQTWADTHAKDRYYEHCLPKTDSDKRPLTHTSDHPIQGHKGGFNARQCFEADYQVVSSWEPTKDVDCWAQCDVHPDFRAPRSLITGPWDEEKLRRLFWLRRAGWAFHWDGESVDWESRLECLRNAFIDAPVPSVLITNLLDLLHLGQGLPTDILQKERRRIEQRLEWGGDDAIGREVLHHVHSGTELCDEAPLHRR</sequence>
<dbReference type="EMBL" id="NKUJ01000105">
    <property type="protein sequence ID" value="RMJ13578.1"/>
    <property type="molecule type" value="Genomic_DNA"/>
</dbReference>
<feature type="region of interest" description="Disordered" evidence="1">
    <location>
        <begin position="1"/>
        <end position="46"/>
    </location>
</feature>
<proteinExistence type="predicted"/>
<dbReference type="OrthoDB" id="4167490at2759"/>
<dbReference type="Proteomes" id="UP000277212">
    <property type="component" value="Unassembled WGS sequence"/>
</dbReference>
<dbReference type="STRING" id="2010991.A0A3M2S7N9"/>
<comment type="caution">
    <text evidence="2">The sequence shown here is derived from an EMBL/GenBank/DDBJ whole genome shotgun (WGS) entry which is preliminary data.</text>
</comment>
<evidence type="ECO:0000256" key="1">
    <source>
        <dbReference type="SAM" id="MobiDB-lite"/>
    </source>
</evidence>
<name>A0A3M2S7N9_9HYPO</name>
<dbReference type="AlphaFoldDB" id="A0A3M2S7N9"/>
<accession>A0A3M2S7N9</accession>
<reference evidence="2 3" key="1">
    <citation type="submission" date="2017-06" db="EMBL/GenBank/DDBJ databases">
        <title>Comparative genomic analysis of Ambrosia Fusariam Clade fungi.</title>
        <authorList>
            <person name="Stajich J.E."/>
            <person name="Carrillo J."/>
            <person name="Kijimoto T."/>
            <person name="Eskalen A."/>
            <person name="O'Donnell K."/>
            <person name="Kasson M."/>
        </authorList>
    </citation>
    <scope>NUCLEOTIDE SEQUENCE [LARGE SCALE GENOMIC DNA]</scope>
    <source>
        <strain evidence="2">UCR3666</strain>
    </source>
</reference>
<evidence type="ECO:0000313" key="3">
    <source>
        <dbReference type="Proteomes" id="UP000277212"/>
    </source>
</evidence>
<gene>
    <name evidence="2" type="ORF">CDV36_006778</name>
</gene>
<organism evidence="2 3">
    <name type="scientific">Fusarium kuroshium</name>
    <dbReference type="NCBI Taxonomy" id="2010991"/>
    <lineage>
        <taxon>Eukaryota</taxon>
        <taxon>Fungi</taxon>
        <taxon>Dikarya</taxon>
        <taxon>Ascomycota</taxon>
        <taxon>Pezizomycotina</taxon>
        <taxon>Sordariomycetes</taxon>
        <taxon>Hypocreomycetidae</taxon>
        <taxon>Hypocreales</taxon>
        <taxon>Nectriaceae</taxon>
        <taxon>Fusarium</taxon>
        <taxon>Fusarium solani species complex</taxon>
    </lineage>
</organism>